<name>A0A7W8EKZ3_9ACTN</name>
<evidence type="ECO:0000256" key="1">
    <source>
        <dbReference type="SAM" id="SignalP"/>
    </source>
</evidence>
<dbReference type="InterPro" id="IPR004352">
    <property type="entry name" value="GH114_TIM-barrel"/>
</dbReference>
<dbReference type="PANTHER" id="PTHR35273">
    <property type="entry name" value="ALPHA-1,4 POLYGALACTOSAMINIDASE, PUTATIVE (AFU_ORTHOLOGUE AFUA_3G07890)-RELATED"/>
    <property type="match status" value="1"/>
</dbReference>
<dbReference type="SUPFAM" id="SSF51445">
    <property type="entry name" value="(Trans)glycosidases"/>
    <property type="match status" value="1"/>
</dbReference>
<dbReference type="RefSeq" id="WP_184972320.1">
    <property type="nucleotide sequence ID" value="NZ_JACHIN010000016.1"/>
</dbReference>
<dbReference type="Proteomes" id="UP000568380">
    <property type="component" value="Unassembled WGS sequence"/>
</dbReference>
<dbReference type="Gene3D" id="3.20.20.70">
    <property type="entry name" value="Aldolase class I"/>
    <property type="match status" value="1"/>
</dbReference>
<accession>A0A7W8EKZ3</accession>
<keyword evidence="4" id="KW-1185">Reference proteome</keyword>
<dbReference type="EMBL" id="JACHIN010000016">
    <property type="protein sequence ID" value="MBB5083334.1"/>
    <property type="molecule type" value="Genomic_DNA"/>
</dbReference>
<feature type="domain" description="Glycoside-hydrolase family GH114 TIM-barrel" evidence="2">
    <location>
        <begin position="29"/>
        <end position="275"/>
    </location>
</feature>
<sequence length="283" mass="30687">MNLLALTSLLLTTLLSPSPAAWVPSTSDRWQYQLQPTATGAGTVGGIRLNLCAVPYTGGACVKPNVYNIDLYGPDKVTPNKAAVTAIHNAGAHAICYVSAGSWEDWRPDKNSFPASVKGNDLDNWPGEKWLDIRKRSILLPIMEARVAKCDQAGFDSVEFDNVDAFQNENTGFPLTSAHQLAYNKALADLAHSYGLSVGLKNDLDQVDALADRFDYAVNESCQAWKECEVLDTFLDAGKPVFQIEYTDEGAKASTTCPPANKASRSTILKTLALTATPWTPCR</sequence>
<evidence type="ECO:0000313" key="4">
    <source>
        <dbReference type="Proteomes" id="UP000568380"/>
    </source>
</evidence>
<evidence type="ECO:0000313" key="3">
    <source>
        <dbReference type="EMBL" id="MBB5083334.1"/>
    </source>
</evidence>
<comment type="caution">
    <text evidence="3">The sequence shown here is derived from an EMBL/GenBank/DDBJ whole genome shotgun (WGS) entry which is preliminary data.</text>
</comment>
<dbReference type="AlphaFoldDB" id="A0A7W8EKZ3"/>
<reference evidence="3 4" key="1">
    <citation type="submission" date="2020-08" db="EMBL/GenBank/DDBJ databases">
        <title>Genomic Encyclopedia of Type Strains, Phase IV (KMG-IV): sequencing the most valuable type-strain genomes for metagenomic binning, comparative biology and taxonomic classification.</title>
        <authorList>
            <person name="Goeker M."/>
        </authorList>
    </citation>
    <scope>NUCLEOTIDE SEQUENCE [LARGE SCALE GENOMIC DNA]</scope>
    <source>
        <strain evidence="3 4">DSM 45385</strain>
    </source>
</reference>
<organism evidence="3 4">
    <name type="scientific">Nonomuraea endophytica</name>
    <dbReference type="NCBI Taxonomy" id="714136"/>
    <lineage>
        <taxon>Bacteria</taxon>
        <taxon>Bacillati</taxon>
        <taxon>Actinomycetota</taxon>
        <taxon>Actinomycetes</taxon>
        <taxon>Streptosporangiales</taxon>
        <taxon>Streptosporangiaceae</taxon>
        <taxon>Nonomuraea</taxon>
    </lineage>
</organism>
<evidence type="ECO:0000259" key="2">
    <source>
        <dbReference type="Pfam" id="PF03537"/>
    </source>
</evidence>
<dbReference type="InterPro" id="IPR017853">
    <property type="entry name" value="GH"/>
</dbReference>
<protein>
    <recommendedName>
        <fullName evidence="2">Glycoside-hydrolase family GH114 TIM-barrel domain-containing protein</fullName>
    </recommendedName>
</protein>
<gene>
    <name evidence="3" type="ORF">HNR40_008837</name>
</gene>
<feature type="signal peptide" evidence="1">
    <location>
        <begin position="1"/>
        <end position="20"/>
    </location>
</feature>
<dbReference type="Pfam" id="PF03537">
    <property type="entry name" value="Glyco_hydro_114"/>
    <property type="match status" value="1"/>
</dbReference>
<dbReference type="PANTHER" id="PTHR35273:SF2">
    <property type="entry name" value="ALPHA-GALACTOSIDASE"/>
    <property type="match status" value="1"/>
</dbReference>
<feature type="chain" id="PRO_5031385658" description="Glycoside-hydrolase family GH114 TIM-barrel domain-containing protein" evidence="1">
    <location>
        <begin position="21"/>
        <end position="283"/>
    </location>
</feature>
<dbReference type="InterPro" id="IPR013785">
    <property type="entry name" value="Aldolase_TIM"/>
</dbReference>
<keyword evidence="1" id="KW-0732">Signal</keyword>
<proteinExistence type="predicted"/>